<reference evidence="1" key="1">
    <citation type="journal article" date="2019" name="Sci. Rep.">
        <title>Draft genome of Tanacetum cinerariifolium, the natural source of mosquito coil.</title>
        <authorList>
            <person name="Yamashiro T."/>
            <person name="Shiraishi A."/>
            <person name="Satake H."/>
            <person name="Nakayama K."/>
        </authorList>
    </citation>
    <scope>NUCLEOTIDE SEQUENCE</scope>
</reference>
<organism evidence="1">
    <name type="scientific">Tanacetum cinerariifolium</name>
    <name type="common">Dalmatian daisy</name>
    <name type="synonym">Chrysanthemum cinerariifolium</name>
    <dbReference type="NCBI Taxonomy" id="118510"/>
    <lineage>
        <taxon>Eukaryota</taxon>
        <taxon>Viridiplantae</taxon>
        <taxon>Streptophyta</taxon>
        <taxon>Embryophyta</taxon>
        <taxon>Tracheophyta</taxon>
        <taxon>Spermatophyta</taxon>
        <taxon>Magnoliopsida</taxon>
        <taxon>eudicotyledons</taxon>
        <taxon>Gunneridae</taxon>
        <taxon>Pentapetalae</taxon>
        <taxon>asterids</taxon>
        <taxon>campanulids</taxon>
        <taxon>Asterales</taxon>
        <taxon>Asteraceae</taxon>
        <taxon>Asteroideae</taxon>
        <taxon>Anthemideae</taxon>
        <taxon>Anthemidinae</taxon>
        <taxon>Tanacetum</taxon>
    </lineage>
</organism>
<dbReference type="AlphaFoldDB" id="A0A6L2JS61"/>
<comment type="caution">
    <text evidence="1">The sequence shown here is derived from an EMBL/GenBank/DDBJ whole genome shotgun (WGS) entry which is preliminary data.</text>
</comment>
<gene>
    <name evidence="1" type="ORF">Tci_011916</name>
</gene>
<sequence>MFSRVTIHRVLFIGESFSLARITEDRYEDEWTTTTNAKPNDLNIGMHVQHLEKTTFHESNKVEETNLTSLDMVVAEDLGQKHIHDFDEIAMLLTTDKDDDPGEAATNGGVEFDDRLDEITLDLSQGFVIRILESRDVSGGSLVSYLKWVYCKKNFEVFSITNR</sequence>
<dbReference type="EMBL" id="BKCJ010001237">
    <property type="protein sequence ID" value="GEU39938.1"/>
    <property type="molecule type" value="Genomic_DNA"/>
</dbReference>
<proteinExistence type="predicted"/>
<accession>A0A6L2JS61</accession>
<name>A0A6L2JS61_TANCI</name>
<protein>
    <submittedName>
        <fullName evidence="1">Uncharacterized protein</fullName>
    </submittedName>
</protein>
<evidence type="ECO:0000313" key="1">
    <source>
        <dbReference type="EMBL" id="GEU39938.1"/>
    </source>
</evidence>